<dbReference type="HAMAP" id="MF_01139">
    <property type="entry name" value="ISPT"/>
    <property type="match status" value="1"/>
</dbReference>
<gene>
    <name evidence="3" type="primary">uppS</name>
    <name evidence="3" type="ORF">JBF11_05255</name>
</gene>
<comment type="subunit">
    <text evidence="2">Homodimer.</text>
</comment>
<feature type="binding site" evidence="2">
    <location>
        <begin position="211"/>
        <end position="213"/>
    </location>
    <ligand>
        <name>substrate</name>
    </ligand>
</feature>
<feature type="binding site" evidence="2">
    <location>
        <position position="205"/>
    </location>
    <ligand>
        <name>substrate</name>
    </ligand>
</feature>
<feature type="binding site" evidence="2">
    <location>
        <position position="61"/>
    </location>
    <ligand>
        <name>substrate</name>
    </ligand>
</feature>
<dbReference type="Pfam" id="PF01255">
    <property type="entry name" value="Prenyltransf"/>
    <property type="match status" value="1"/>
</dbReference>
<evidence type="ECO:0000313" key="4">
    <source>
        <dbReference type="Proteomes" id="UP001058120"/>
    </source>
</evidence>
<protein>
    <recommendedName>
        <fullName evidence="2">Isoprenyl transferase</fullName>
        <ecNumber evidence="2">2.5.1.-</ecNumber>
    </recommendedName>
</protein>
<sequence length="259" mass="30279">MTLPKHIAIIMDGNGRWAKQRGLSRSEGHLAGANTVELVIKECLRHKIPHLSLYSFSTENWNRPKEEVDYLFNLFCQFVESKLPLMLEENIRFSMIGDKSELPEEAQNALENAIEKTKHCKKLELTLAINYSGTQEILHAVRQSVGEILNKEQHKEKIQDLIQKNESEAVISYLTSLFDKNHYTEQNLRNNLYLPYLPNPDLIIRTSGELRLSNFYLLQAAYSEFYFTETFWPDFSEQDFENALIAYQNRNRRFGKIDK</sequence>
<dbReference type="EMBL" id="CP065938">
    <property type="protein sequence ID" value="UWX04903.1"/>
    <property type="molecule type" value="Genomic_DNA"/>
</dbReference>
<comment type="cofactor">
    <cofactor evidence="2">
        <name>Mg(2+)</name>
        <dbReference type="ChEBI" id="CHEBI:18420"/>
    </cofactor>
    <text evidence="2">Binds 2 magnesium ions per subunit.</text>
</comment>
<feature type="binding site" evidence="2">
    <location>
        <position position="25"/>
    </location>
    <ligand>
        <name>substrate</name>
    </ligand>
</feature>
<dbReference type="SUPFAM" id="SSF64005">
    <property type="entry name" value="Undecaprenyl diphosphate synthase"/>
    <property type="match status" value="1"/>
</dbReference>
<dbReference type="EC" id="2.5.1.-" evidence="2"/>
<feature type="binding site" evidence="2">
    <location>
        <position position="29"/>
    </location>
    <ligand>
        <name>substrate</name>
    </ligand>
</feature>
<keyword evidence="2" id="KW-0479">Metal-binding</keyword>
<dbReference type="InterPro" id="IPR001441">
    <property type="entry name" value="UPP_synth-like"/>
</dbReference>
<evidence type="ECO:0000256" key="1">
    <source>
        <dbReference type="ARBA" id="ARBA00022679"/>
    </source>
</evidence>
<comment type="similarity">
    <text evidence="2">Belongs to the UPP synthase family.</text>
</comment>
<accession>A0ABY5XYS1</accession>
<feature type="active site" description="Proton acceptor" evidence="2">
    <location>
        <position position="60"/>
    </location>
</feature>
<dbReference type="Proteomes" id="UP001058120">
    <property type="component" value="Chromosome"/>
</dbReference>
<evidence type="ECO:0000256" key="2">
    <source>
        <dbReference type="HAMAP-Rule" id="MF_01139"/>
    </source>
</evidence>
<organism evidence="3 4">
    <name type="scientific">Taurinivorans muris</name>
    <dbReference type="NCBI Taxonomy" id="2787751"/>
    <lineage>
        <taxon>Bacteria</taxon>
        <taxon>Pseudomonadati</taxon>
        <taxon>Thermodesulfobacteriota</taxon>
        <taxon>Desulfovibrionia</taxon>
        <taxon>Desulfovibrionales</taxon>
        <taxon>Desulfovibrionaceae</taxon>
        <taxon>Taurinivorans</taxon>
    </lineage>
</organism>
<feature type="active site" evidence="2">
    <location>
        <position position="12"/>
    </location>
</feature>
<reference evidence="3" key="1">
    <citation type="submission" date="2020-12" db="EMBL/GenBank/DDBJ databases">
        <title>Taurinivorans muris gen. nov., sp. nov., fundamental and realized metabolic niche of a ubiquitous sulfidogenic bacterium in the murine intestine.</title>
        <authorList>
            <person name="Ye H."/>
            <person name="Hanson B.T."/>
            <person name="Loy A."/>
        </authorList>
    </citation>
    <scope>NUCLEOTIDE SEQUENCE</scope>
    <source>
        <strain evidence="3">LT0009</strain>
    </source>
</reference>
<keyword evidence="1 2" id="KW-0808">Transferase</keyword>
<comment type="function">
    <text evidence="2">Catalyzes the condensation of isopentenyl diphosphate (IPP) with allylic pyrophosphates generating different type of terpenoids.</text>
</comment>
<feature type="binding site" evidence="2">
    <location>
        <position position="224"/>
    </location>
    <ligand>
        <name>Mg(2+)</name>
        <dbReference type="ChEBI" id="CHEBI:18420"/>
    </ligand>
</feature>
<keyword evidence="2" id="KW-0460">Magnesium</keyword>
<dbReference type="CDD" id="cd00475">
    <property type="entry name" value="Cis_IPPS"/>
    <property type="match status" value="1"/>
</dbReference>
<keyword evidence="4" id="KW-1185">Reference proteome</keyword>
<feature type="binding site" evidence="2">
    <location>
        <position position="17"/>
    </location>
    <ligand>
        <name>substrate</name>
    </ligand>
</feature>
<proteinExistence type="inferred from homology"/>
<name>A0ABY5XYS1_9BACT</name>
<feature type="binding site" evidence="2">
    <location>
        <begin position="57"/>
        <end position="59"/>
    </location>
    <ligand>
        <name>substrate</name>
    </ligand>
</feature>
<dbReference type="PANTHER" id="PTHR10291">
    <property type="entry name" value="DEHYDRODOLICHYL DIPHOSPHATE SYNTHASE FAMILY MEMBER"/>
    <property type="match status" value="1"/>
</dbReference>
<feature type="binding site" evidence="2">
    <location>
        <begin position="13"/>
        <end position="16"/>
    </location>
    <ligand>
        <name>substrate</name>
    </ligand>
</feature>
<feature type="binding site" evidence="2">
    <location>
        <position position="12"/>
    </location>
    <ligand>
        <name>Mg(2+)</name>
        <dbReference type="ChEBI" id="CHEBI:18420"/>
    </ligand>
</feature>
<dbReference type="GO" id="GO:0008834">
    <property type="term" value="F:ditrans,polycis-undecaprenyl-diphosphate synthase [(2E,6E)-farnesyl-diphosphate specific] activity"/>
    <property type="evidence" value="ECO:0007669"/>
    <property type="project" value="UniProtKB-EC"/>
</dbReference>
<dbReference type="PANTHER" id="PTHR10291:SF0">
    <property type="entry name" value="DEHYDRODOLICHYL DIPHOSPHATE SYNTHASE 2"/>
    <property type="match status" value="1"/>
</dbReference>
<dbReference type="Gene3D" id="3.40.1180.10">
    <property type="entry name" value="Decaprenyl diphosphate synthase-like"/>
    <property type="match status" value="1"/>
</dbReference>
<dbReference type="NCBIfam" id="TIGR00055">
    <property type="entry name" value="uppS"/>
    <property type="match status" value="1"/>
</dbReference>
<evidence type="ECO:0000313" key="3">
    <source>
        <dbReference type="EMBL" id="UWX04903.1"/>
    </source>
</evidence>
<dbReference type="RefSeq" id="WP_334314458.1">
    <property type="nucleotide sequence ID" value="NZ_CP065938.1"/>
</dbReference>
<feature type="binding site" evidence="2">
    <location>
        <position position="63"/>
    </location>
    <ligand>
        <name>substrate</name>
    </ligand>
</feature>
<dbReference type="InterPro" id="IPR036424">
    <property type="entry name" value="UPP_synth-like_sf"/>
</dbReference>